<keyword evidence="1" id="KW-0732">Signal</keyword>
<dbReference type="RefSeq" id="WP_029094731.1">
    <property type="nucleotide sequence ID" value="NZ_CAADJA010000002.1"/>
</dbReference>
<proteinExistence type="predicted"/>
<evidence type="ECO:0000313" key="3">
    <source>
        <dbReference type="EMBL" id="PHI29256.1"/>
    </source>
</evidence>
<name>A0A2C6DDJ4_9GAMM</name>
<dbReference type="Proteomes" id="UP000373449">
    <property type="component" value="Unassembled WGS sequence"/>
</dbReference>
<feature type="domain" description="DUF4875" evidence="2">
    <location>
        <begin position="30"/>
        <end position="183"/>
    </location>
</feature>
<evidence type="ECO:0000259" key="2">
    <source>
        <dbReference type="Pfam" id="PF16175"/>
    </source>
</evidence>
<sequence>MTTLLKLRNIATRLIIGSSLFACASIAMATPIAYEIIQDTNTSIGSQRLRASITIIAPTAQDKASRAAVVKQAVNDKTEKDKITVVSISLIPAKSLLGSGALLAQAEYYADGCGPAGAPCNGIKWDVRASDIKITDKAIQIWSQSIKSANELAKKGIFEDEKITADVVKKLRIKPSEVDVPYIELEPVTIP</sequence>
<evidence type="ECO:0000313" key="4">
    <source>
        <dbReference type="EMBL" id="VFS47473.1"/>
    </source>
</evidence>
<evidence type="ECO:0000256" key="1">
    <source>
        <dbReference type="SAM" id="SignalP"/>
    </source>
</evidence>
<dbReference type="EMBL" id="CAADJA010000002">
    <property type="protein sequence ID" value="VFS47473.1"/>
    <property type="molecule type" value="Genomic_DNA"/>
</dbReference>
<evidence type="ECO:0000313" key="5">
    <source>
        <dbReference type="Proteomes" id="UP000224974"/>
    </source>
</evidence>
<protein>
    <recommendedName>
        <fullName evidence="2">DUF4875 domain-containing protein</fullName>
    </recommendedName>
</protein>
<dbReference type="InterPro" id="IPR032383">
    <property type="entry name" value="DUF4875"/>
</dbReference>
<dbReference type="Pfam" id="PF16175">
    <property type="entry name" value="DUF4875"/>
    <property type="match status" value="1"/>
</dbReference>
<dbReference type="OrthoDB" id="9946774at2"/>
<keyword evidence="5" id="KW-1185">Reference proteome</keyword>
<feature type="signal peptide" evidence="1">
    <location>
        <begin position="1"/>
        <end position="29"/>
    </location>
</feature>
<reference evidence="3" key="2">
    <citation type="submission" date="2017-09" db="EMBL/GenBank/DDBJ databases">
        <title>FDA dAtabase for Regulatory Grade micrObial Sequences (FDA-ARGOS): Supporting development and validation of Infectious Disease Dx tests.</title>
        <authorList>
            <person name="Minogue T."/>
            <person name="Wolcott M."/>
            <person name="Wasieloski L."/>
            <person name="Aguilar W."/>
            <person name="Moore D."/>
            <person name="Tallon L.J."/>
            <person name="Sadzewicz L."/>
            <person name="Ott S."/>
            <person name="Zhao X."/>
            <person name="Nagaraj S."/>
            <person name="Vavikolanu K."/>
            <person name="Aluvathingal J."/>
            <person name="Nadendla S."/>
            <person name="Sichtig H."/>
        </authorList>
    </citation>
    <scope>NUCLEOTIDE SEQUENCE</scope>
    <source>
        <strain evidence="3">FDAARGOS_387</strain>
    </source>
</reference>
<reference evidence="5" key="1">
    <citation type="submission" date="2017-09" db="EMBL/GenBank/DDBJ databases">
        <title>FDA dAtabase for Regulatory Grade micrObial Sequences (FDA-ARGOS): Supporting development and validation of Infectious Disease Dx tests.</title>
        <authorList>
            <person name="Minogue T."/>
            <person name="Wolcott M."/>
            <person name="Wasieloski L."/>
            <person name="Aguilar W."/>
            <person name="Moore D."/>
            <person name="Tallon L."/>
            <person name="Sadzewicz L."/>
            <person name="Ott S."/>
            <person name="Zhao X."/>
            <person name="Nagaraj S."/>
            <person name="Vavikolanu K."/>
            <person name="Aluvathingal J."/>
            <person name="Nadendla S."/>
            <person name="Sichtig H."/>
        </authorList>
    </citation>
    <scope>NUCLEOTIDE SEQUENCE [LARGE SCALE GENOMIC DNA]</scope>
    <source>
        <strain evidence="5">FDAARGOS_387</strain>
    </source>
</reference>
<evidence type="ECO:0000313" key="6">
    <source>
        <dbReference type="Proteomes" id="UP000373449"/>
    </source>
</evidence>
<dbReference type="Gene3D" id="3.10.310.90">
    <property type="match status" value="1"/>
</dbReference>
<feature type="chain" id="PRO_5044065401" description="DUF4875 domain-containing protein" evidence="1">
    <location>
        <begin position="30"/>
        <end position="191"/>
    </location>
</feature>
<dbReference type="Proteomes" id="UP000224974">
    <property type="component" value="Unassembled WGS sequence"/>
</dbReference>
<dbReference type="AlphaFoldDB" id="A0A2C6DDJ4"/>
<dbReference type="EMBL" id="PDDX01000001">
    <property type="protein sequence ID" value="PHI29256.1"/>
    <property type="molecule type" value="Genomic_DNA"/>
</dbReference>
<accession>A0A2C6DDJ4</accession>
<reference evidence="4 6" key="3">
    <citation type="submission" date="2019-03" db="EMBL/GenBank/DDBJ databases">
        <authorList>
            <consortium name="Pathogen Informatics"/>
        </authorList>
    </citation>
    <scope>NUCLEOTIDE SEQUENCE [LARGE SCALE GENOMIC DNA]</scope>
    <source>
        <strain evidence="4 6">NCTC12282</strain>
    </source>
</reference>
<organism evidence="3 5">
    <name type="scientific">Budvicia aquatica</name>
    <dbReference type="NCBI Taxonomy" id="82979"/>
    <lineage>
        <taxon>Bacteria</taxon>
        <taxon>Pseudomonadati</taxon>
        <taxon>Pseudomonadota</taxon>
        <taxon>Gammaproteobacteria</taxon>
        <taxon>Enterobacterales</taxon>
        <taxon>Budviciaceae</taxon>
        <taxon>Budvicia</taxon>
    </lineage>
</organism>
<gene>
    <name evidence="3" type="ORF">CRN84_07950</name>
    <name evidence="4" type="ORF">NCTC12282_02409</name>
</gene>